<sequence>MKIKIAIICLAGAITCSAQESEVPLHNYSLRQCIDYAIEHNIAVRQSANAVEQSAVEISTAKWARLPNLNGSAGENWQWGRSQVTEKDPDGKEFQVYKNAYNFGTNLSLSTNVPLFTGFEIPNQYALAKLNFKAAVADLEKAKEDIAIQVASSYLQVLLTQELRQIAINQTELSKEQANRIIRLSEVGKASPAEVAEAKARVAQDQLSVTQASNNYQIALLDLSQLLELSSPQLLSIQDADTTFILNPLTPPDEIYQYALSSKPEIQAAQYRLLGSEKNIRIAQSGFYPQLSFGGSWGTGFSSNILEHFGKQMRERQSKSVSLNLSIPLFNRFTTRNRVRTARLKQIDQSLQLDNTKKVLYKEIQQAWYNALAAESKYNSSEAAVKANEESFRLMSEKFNNGKATFVEYNEAKLNLTKALSDKLQAKYDYLFRTKILDFYKGQIIE</sequence>
<evidence type="ECO:0000256" key="5">
    <source>
        <dbReference type="ARBA" id="ARBA00022692"/>
    </source>
</evidence>
<reference evidence="8" key="2">
    <citation type="journal article" date="2021" name="PeerJ">
        <title>Extensive microbial diversity within the chicken gut microbiome revealed by metagenomics and culture.</title>
        <authorList>
            <person name="Gilroy R."/>
            <person name="Ravi A."/>
            <person name="Getino M."/>
            <person name="Pursley I."/>
            <person name="Horton D.L."/>
            <person name="Alikhan N.F."/>
            <person name="Baker D."/>
            <person name="Gharbi K."/>
            <person name="Hall N."/>
            <person name="Watson M."/>
            <person name="Adriaenssens E.M."/>
            <person name="Foster-Nyarko E."/>
            <person name="Jarju S."/>
            <person name="Secka A."/>
            <person name="Antonio M."/>
            <person name="Oren A."/>
            <person name="Chaudhuri R.R."/>
            <person name="La Ragione R."/>
            <person name="Hildebrand F."/>
            <person name="Pallen M.J."/>
        </authorList>
    </citation>
    <scope>NUCLEOTIDE SEQUENCE</scope>
    <source>
        <strain evidence="8">CHK154-13316</strain>
    </source>
</reference>
<evidence type="ECO:0000313" key="9">
    <source>
        <dbReference type="EMBL" id="SEA98003.1"/>
    </source>
</evidence>
<name>A0A1H4FKV9_9BACE</name>
<keyword evidence="3" id="KW-0813">Transport</keyword>
<keyword evidence="5" id="KW-0812">Transmembrane</keyword>
<evidence type="ECO:0000313" key="12">
    <source>
        <dbReference type="Proteomes" id="UP000183766"/>
    </source>
</evidence>
<evidence type="ECO:0000256" key="6">
    <source>
        <dbReference type="ARBA" id="ARBA00023136"/>
    </source>
</evidence>
<organism evidence="9 11">
    <name type="scientific">Bacteroides xylanisolvens</name>
    <dbReference type="NCBI Taxonomy" id="371601"/>
    <lineage>
        <taxon>Bacteria</taxon>
        <taxon>Pseudomonadati</taxon>
        <taxon>Bacteroidota</taxon>
        <taxon>Bacteroidia</taxon>
        <taxon>Bacteroidales</taxon>
        <taxon>Bacteroidaceae</taxon>
        <taxon>Bacteroides</taxon>
    </lineage>
</organism>
<evidence type="ECO:0000313" key="8">
    <source>
        <dbReference type="EMBL" id="HJG14057.1"/>
    </source>
</evidence>
<reference evidence="11 12" key="1">
    <citation type="submission" date="2016-10" db="EMBL/GenBank/DDBJ databases">
        <authorList>
            <person name="de Groot N.N."/>
        </authorList>
    </citation>
    <scope>NUCLEOTIDE SEQUENCE [LARGE SCALE GENOMIC DNA]</scope>
    <source>
        <strain evidence="10 12">NLAE-zl-C202</strain>
        <strain evidence="9 11">NLAE-zl-G339</strain>
    </source>
</reference>
<evidence type="ECO:0000256" key="1">
    <source>
        <dbReference type="ARBA" id="ARBA00004442"/>
    </source>
</evidence>
<evidence type="ECO:0000313" key="10">
    <source>
        <dbReference type="EMBL" id="SFN09614.1"/>
    </source>
</evidence>
<dbReference type="GO" id="GO:0015562">
    <property type="term" value="F:efflux transmembrane transporter activity"/>
    <property type="evidence" value="ECO:0007669"/>
    <property type="project" value="InterPro"/>
</dbReference>
<dbReference type="EMBL" id="FOUM01000020">
    <property type="protein sequence ID" value="SFN09614.1"/>
    <property type="molecule type" value="Genomic_DNA"/>
</dbReference>
<dbReference type="GO" id="GO:0015288">
    <property type="term" value="F:porin activity"/>
    <property type="evidence" value="ECO:0007669"/>
    <property type="project" value="TreeGrafter"/>
</dbReference>
<dbReference type="EMBL" id="FNRP01000021">
    <property type="protein sequence ID" value="SEA98003.1"/>
    <property type="molecule type" value="Genomic_DNA"/>
</dbReference>
<protein>
    <submittedName>
        <fullName evidence="9">Outer membrane protein</fullName>
    </submittedName>
    <submittedName>
        <fullName evidence="8">TolC family protein</fullName>
    </submittedName>
</protein>
<comment type="subcellular location">
    <subcellularLocation>
        <location evidence="1">Cell outer membrane</location>
    </subcellularLocation>
</comment>
<keyword evidence="6" id="KW-0472">Membrane</keyword>
<evidence type="ECO:0000256" key="2">
    <source>
        <dbReference type="ARBA" id="ARBA00007613"/>
    </source>
</evidence>
<dbReference type="GO" id="GO:0009279">
    <property type="term" value="C:cell outer membrane"/>
    <property type="evidence" value="ECO:0007669"/>
    <property type="project" value="UniProtKB-SubCell"/>
</dbReference>
<dbReference type="PANTHER" id="PTHR30026:SF20">
    <property type="entry name" value="OUTER MEMBRANE PROTEIN TOLC"/>
    <property type="match status" value="1"/>
</dbReference>
<gene>
    <name evidence="8" type="ORF">K8V07_19285</name>
    <name evidence="9" type="ORF">SAMN04487924_12113</name>
    <name evidence="10" type="ORF">SAMN05216250_12023</name>
</gene>
<dbReference type="Gene3D" id="1.20.1600.10">
    <property type="entry name" value="Outer membrane efflux proteins (OEP)"/>
    <property type="match status" value="1"/>
</dbReference>
<dbReference type="AlphaFoldDB" id="A0A1H4FKV9"/>
<evidence type="ECO:0000256" key="7">
    <source>
        <dbReference type="ARBA" id="ARBA00023237"/>
    </source>
</evidence>
<dbReference type="PANTHER" id="PTHR30026">
    <property type="entry name" value="OUTER MEMBRANE PROTEIN TOLC"/>
    <property type="match status" value="1"/>
</dbReference>
<proteinExistence type="inferred from homology"/>
<keyword evidence="7" id="KW-0998">Cell outer membrane</keyword>
<evidence type="ECO:0000313" key="11">
    <source>
        <dbReference type="Proteomes" id="UP000183040"/>
    </source>
</evidence>
<dbReference type="InterPro" id="IPR003423">
    <property type="entry name" value="OMP_efflux"/>
</dbReference>
<evidence type="ECO:0000256" key="3">
    <source>
        <dbReference type="ARBA" id="ARBA00022448"/>
    </source>
</evidence>
<keyword evidence="4" id="KW-1134">Transmembrane beta strand</keyword>
<dbReference type="SUPFAM" id="SSF56954">
    <property type="entry name" value="Outer membrane efflux proteins (OEP)"/>
    <property type="match status" value="1"/>
</dbReference>
<dbReference type="InterPro" id="IPR051906">
    <property type="entry name" value="TolC-like"/>
</dbReference>
<dbReference type="RefSeq" id="WP_074707294.1">
    <property type="nucleotide sequence ID" value="NZ_CAKOCS010000031.1"/>
</dbReference>
<reference evidence="8" key="3">
    <citation type="submission" date="2021-09" db="EMBL/GenBank/DDBJ databases">
        <authorList>
            <person name="Gilroy R."/>
        </authorList>
    </citation>
    <scope>NUCLEOTIDE SEQUENCE</scope>
    <source>
        <strain evidence="8">CHK154-13316</strain>
    </source>
</reference>
<dbReference type="Proteomes" id="UP000747074">
    <property type="component" value="Unassembled WGS sequence"/>
</dbReference>
<dbReference type="Pfam" id="PF02321">
    <property type="entry name" value="OEP"/>
    <property type="match status" value="2"/>
</dbReference>
<dbReference type="Proteomes" id="UP000183040">
    <property type="component" value="Unassembled WGS sequence"/>
</dbReference>
<dbReference type="EMBL" id="DYVL01000210">
    <property type="protein sequence ID" value="HJG14057.1"/>
    <property type="molecule type" value="Genomic_DNA"/>
</dbReference>
<accession>A0A1H4FKV9</accession>
<comment type="similarity">
    <text evidence="2">Belongs to the outer membrane factor (OMF) (TC 1.B.17) family.</text>
</comment>
<dbReference type="Proteomes" id="UP000183766">
    <property type="component" value="Unassembled WGS sequence"/>
</dbReference>
<evidence type="ECO:0000256" key="4">
    <source>
        <dbReference type="ARBA" id="ARBA00022452"/>
    </source>
</evidence>
<dbReference type="GO" id="GO:1990281">
    <property type="term" value="C:efflux pump complex"/>
    <property type="evidence" value="ECO:0007669"/>
    <property type="project" value="TreeGrafter"/>
</dbReference>